<gene>
    <name evidence="1" type="ORF">WJ33_37140</name>
</gene>
<evidence type="ECO:0000313" key="2">
    <source>
        <dbReference type="Proteomes" id="UP000064029"/>
    </source>
</evidence>
<protein>
    <recommendedName>
        <fullName evidence="3">HK97 gp10 family phage protein</fullName>
    </recommendedName>
</protein>
<dbReference type="RefSeq" id="WP_059758145.1">
    <property type="nucleotide sequence ID" value="NZ_CP013414.1"/>
</dbReference>
<sequence>MNIDGQVKGESQVIARVNRIVPNVRNALVERVQRLVIALQAHVVGDKLSGQVLNVRSGRLRRSVNQAVTTTDTTVTGVVSTPVEYAAAHEYGFQGVVTVKEHLRQVTMAWGKPLTTPVTATVRSHPMKMNLPEKSFLRSALADQREDILRGIREATAEGAQR</sequence>
<organism evidence="1 2">
    <name type="scientific">Burkholderia ubonensis</name>
    <dbReference type="NCBI Taxonomy" id="101571"/>
    <lineage>
        <taxon>Bacteria</taxon>
        <taxon>Pseudomonadati</taxon>
        <taxon>Pseudomonadota</taxon>
        <taxon>Betaproteobacteria</taxon>
        <taxon>Burkholderiales</taxon>
        <taxon>Burkholderiaceae</taxon>
        <taxon>Burkholderia</taxon>
        <taxon>Burkholderia cepacia complex</taxon>
    </lineage>
</organism>
<name>A0A118HLL6_9BURK</name>
<evidence type="ECO:0008006" key="3">
    <source>
        <dbReference type="Google" id="ProtNLM"/>
    </source>
</evidence>
<comment type="caution">
    <text evidence="1">The sequence shown here is derived from an EMBL/GenBank/DDBJ whole genome shotgun (WGS) entry which is preliminary data.</text>
</comment>
<accession>A0A118HLL6</accession>
<reference evidence="1 2" key="1">
    <citation type="submission" date="2015-11" db="EMBL/GenBank/DDBJ databases">
        <title>Expanding the genomic diversity of Burkholderia species for the development of highly accurate diagnostics.</title>
        <authorList>
            <person name="Sahl J."/>
            <person name="Keim P."/>
            <person name="Wagner D."/>
        </authorList>
    </citation>
    <scope>NUCLEOTIDE SEQUENCE [LARGE SCALE GENOMIC DNA]</scope>
    <source>
        <strain evidence="1 2">MSMB2036</strain>
    </source>
</reference>
<dbReference type="Proteomes" id="UP000064029">
    <property type="component" value="Unassembled WGS sequence"/>
</dbReference>
<proteinExistence type="predicted"/>
<evidence type="ECO:0000313" key="1">
    <source>
        <dbReference type="EMBL" id="KVG56451.1"/>
    </source>
</evidence>
<dbReference type="EMBL" id="LOXM01000255">
    <property type="protein sequence ID" value="KVG56451.1"/>
    <property type="molecule type" value="Genomic_DNA"/>
</dbReference>
<dbReference type="AlphaFoldDB" id="A0A118HLL6"/>